<keyword evidence="4 5" id="KW-0234">DNA repair</keyword>
<comment type="caution">
    <text evidence="6">The sequence shown here is derived from an EMBL/GenBank/DDBJ whole genome shotgun (WGS) entry which is preliminary data.</text>
</comment>
<dbReference type="InterPro" id="IPR036995">
    <property type="entry name" value="MPG_sf"/>
</dbReference>
<dbReference type="FunFam" id="3.10.300.10:FF:000001">
    <property type="entry name" value="Putative 3-methyladenine DNA glycosylase"/>
    <property type="match status" value="1"/>
</dbReference>
<dbReference type="EC" id="3.2.2.-" evidence="5"/>
<dbReference type="EMBL" id="VMHK01000001">
    <property type="protein sequence ID" value="TSJ84381.1"/>
    <property type="molecule type" value="Genomic_DNA"/>
</dbReference>
<dbReference type="Proteomes" id="UP000316508">
    <property type="component" value="Unassembled WGS sequence"/>
</dbReference>
<protein>
    <recommendedName>
        <fullName evidence="5">Putative 3-methyladenine DNA glycosylase</fullName>
        <ecNumber evidence="5">3.2.2.-</ecNumber>
    </recommendedName>
</protein>
<gene>
    <name evidence="6" type="ORF">FPK30_02720</name>
</gene>
<dbReference type="SUPFAM" id="SSF50486">
    <property type="entry name" value="FMT C-terminal domain-like"/>
    <property type="match status" value="1"/>
</dbReference>
<dbReference type="PANTHER" id="PTHR10429">
    <property type="entry name" value="DNA-3-METHYLADENINE GLYCOSYLASE"/>
    <property type="match status" value="1"/>
</dbReference>
<dbReference type="CDD" id="cd00540">
    <property type="entry name" value="AAG"/>
    <property type="match status" value="1"/>
</dbReference>
<dbReference type="HAMAP" id="MF_00527">
    <property type="entry name" value="3MGH"/>
    <property type="match status" value="1"/>
</dbReference>
<dbReference type="GO" id="GO:0003677">
    <property type="term" value="F:DNA binding"/>
    <property type="evidence" value="ECO:0007669"/>
    <property type="project" value="InterPro"/>
</dbReference>
<keyword evidence="3 5" id="KW-0378">Hydrolase</keyword>
<comment type="similarity">
    <text evidence="1 5">Belongs to the DNA glycosylase MPG family.</text>
</comment>
<dbReference type="Gene3D" id="3.10.300.10">
    <property type="entry name" value="Methylpurine-DNA glycosylase (MPG)"/>
    <property type="match status" value="1"/>
</dbReference>
<keyword evidence="7" id="KW-1185">Reference proteome</keyword>
<dbReference type="InterPro" id="IPR011034">
    <property type="entry name" value="Formyl_transferase-like_C_sf"/>
</dbReference>
<evidence type="ECO:0000256" key="5">
    <source>
        <dbReference type="HAMAP-Rule" id="MF_00527"/>
    </source>
</evidence>
<dbReference type="InterPro" id="IPR003180">
    <property type="entry name" value="MPG"/>
</dbReference>
<dbReference type="GO" id="GO:0006284">
    <property type="term" value="P:base-excision repair"/>
    <property type="evidence" value="ECO:0007669"/>
    <property type="project" value="InterPro"/>
</dbReference>
<dbReference type="Pfam" id="PF02245">
    <property type="entry name" value="Pur_DNA_glyco"/>
    <property type="match status" value="1"/>
</dbReference>
<evidence type="ECO:0000256" key="4">
    <source>
        <dbReference type="ARBA" id="ARBA00023204"/>
    </source>
</evidence>
<dbReference type="GO" id="GO:0003905">
    <property type="term" value="F:alkylbase DNA N-glycosylase activity"/>
    <property type="evidence" value="ECO:0007669"/>
    <property type="project" value="InterPro"/>
</dbReference>
<evidence type="ECO:0000256" key="3">
    <source>
        <dbReference type="ARBA" id="ARBA00022801"/>
    </source>
</evidence>
<name>A0A556R676_9BIFI</name>
<organism evidence="6 7">
    <name type="scientific">Bifidobacterium apousia</name>
    <dbReference type="NCBI Taxonomy" id="2750996"/>
    <lineage>
        <taxon>Bacteria</taxon>
        <taxon>Bacillati</taxon>
        <taxon>Actinomycetota</taxon>
        <taxon>Actinomycetes</taxon>
        <taxon>Bifidobacteriales</taxon>
        <taxon>Bifidobacteriaceae</taxon>
        <taxon>Bifidobacterium</taxon>
    </lineage>
</organism>
<proteinExistence type="inferred from homology"/>
<dbReference type="PANTHER" id="PTHR10429:SF0">
    <property type="entry name" value="DNA-3-METHYLADENINE GLYCOSYLASE"/>
    <property type="match status" value="1"/>
</dbReference>
<dbReference type="AlphaFoldDB" id="A0A556R676"/>
<dbReference type="RefSeq" id="WP_144085165.1">
    <property type="nucleotide sequence ID" value="NZ_VMHK01000001.1"/>
</dbReference>
<evidence type="ECO:0000256" key="2">
    <source>
        <dbReference type="ARBA" id="ARBA00022763"/>
    </source>
</evidence>
<keyword evidence="6" id="KW-0326">Glycosidase</keyword>
<sequence>MKTGSSLDDHLVFPDFLDRPVDQAARMLLGCLIIRDYDPEGEQARVRIVETEAYDQNDPASHAYHGRSARNAALFGPSGHMYVYFTYGMHYCLNISCQEDGFGAGVLIRACQPVQGLDLLRNHRHGRHPDRELTNGPAKLCQALDIDKRYYGHDLRTPPIRLAAAGLAQDETIKATPRIGISRAKETLRRFVITGNPYLSR</sequence>
<accession>A0A556R676</accession>
<reference evidence="6 7" key="1">
    <citation type="submission" date="2019-07" db="EMBL/GenBank/DDBJ databases">
        <title>Bifidobacterium asteroides genomes.</title>
        <authorList>
            <person name="Zheng H."/>
        </authorList>
    </citation>
    <scope>NUCLEOTIDE SEQUENCE [LARGE SCALE GENOMIC DNA]</scope>
    <source>
        <strain evidence="6 7">W8102</strain>
    </source>
</reference>
<evidence type="ECO:0000313" key="7">
    <source>
        <dbReference type="Proteomes" id="UP000316508"/>
    </source>
</evidence>
<dbReference type="NCBIfam" id="NF002003">
    <property type="entry name" value="PRK00802.1-3"/>
    <property type="match status" value="1"/>
</dbReference>
<evidence type="ECO:0000256" key="1">
    <source>
        <dbReference type="ARBA" id="ARBA00009232"/>
    </source>
</evidence>
<evidence type="ECO:0000313" key="6">
    <source>
        <dbReference type="EMBL" id="TSJ84381.1"/>
    </source>
</evidence>
<keyword evidence="2 5" id="KW-0227">DNA damage</keyword>
<dbReference type="NCBIfam" id="TIGR00567">
    <property type="entry name" value="3mg"/>
    <property type="match status" value="1"/>
</dbReference>